<dbReference type="Pfam" id="PF00293">
    <property type="entry name" value="NUDIX"/>
    <property type="match status" value="1"/>
</dbReference>
<reference evidence="5 6" key="1">
    <citation type="submission" date="2019-03" db="EMBL/GenBank/DDBJ databases">
        <title>Genomic Encyclopedia of Type Strains, Phase IV (KMG-IV): sequencing the most valuable type-strain genomes for metagenomic binning, comparative biology and taxonomic classification.</title>
        <authorList>
            <person name="Goeker M."/>
        </authorList>
    </citation>
    <scope>NUCLEOTIDE SEQUENCE [LARGE SCALE GENOMIC DNA]</scope>
    <source>
        <strain evidence="5 6">DSM 24979</strain>
    </source>
</reference>
<dbReference type="GO" id="GO:0016787">
    <property type="term" value="F:hydrolase activity"/>
    <property type="evidence" value="ECO:0007669"/>
    <property type="project" value="UniProtKB-KW"/>
</dbReference>
<accession>A0A4R1QEZ2</accession>
<dbReference type="InterPro" id="IPR000086">
    <property type="entry name" value="NUDIX_hydrolase_dom"/>
</dbReference>
<dbReference type="InterPro" id="IPR020476">
    <property type="entry name" value="Nudix_hydrolase"/>
</dbReference>
<dbReference type="PROSITE" id="PS51462">
    <property type="entry name" value="NUDIX"/>
    <property type="match status" value="1"/>
</dbReference>
<dbReference type="PROSITE" id="PS00893">
    <property type="entry name" value="NUDIX_BOX"/>
    <property type="match status" value="1"/>
</dbReference>
<dbReference type="InterPro" id="IPR020084">
    <property type="entry name" value="NUDIX_hydrolase_CS"/>
</dbReference>
<proteinExistence type="inferred from homology"/>
<dbReference type="InterPro" id="IPR015797">
    <property type="entry name" value="NUDIX_hydrolase-like_dom_sf"/>
</dbReference>
<evidence type="ECO:0000313" key="6">
    <source>
        <dbReference type="Proteomes" id="UP000295658"/>
    </source>
</evidence>
<name>A0A4R1QEZ2_9BACL</name>
<evidence type="ECO:0000259" key="4">
    <source>
        <dbReference type="PROSITE" id="PS51462"/>
    </source>
</evidence>
<feature type="domain" description="Nudix hydrolase" evidence="4">
    <location>
        <begin position="1"/>
        <end position="119"/>
    </location>
</feature>
<evidence type="ECO:0000256" key="2">
    <source>
        <dbReference type="ARBA" id="ARBA00022801"/>
    </source>
</evidence>
<dbReference type="EMBL" id="SLUL01000006">
    <property type="protein sequence ID" value="TCL49661.1"/>
    <property type="molecule type" value="Genomic_DNA"/>
</dbReference>
<dbReference type="Proteomes" id="UP000295658">
    <property type="component" value="Unassembled WGS sequence"/>
</dbReference>
<evidence type="ECO:0000256" key="3">
    <source>
        <dbReference type="RuleBase" id="RU003476"/>
    </source>
</evidence>
<protein>
    <submittedName>
        <fullName evidence="5">NUDIX domain-containing protein</fullName>
    </submittedName>
</protein>
<evidence type="ECO:0000256" key="1">
    <source>
        <dbReference type="ARBA" id="ARBA00005582"/>
    </source>
</evidence>
<sequence length="141" mass="16495">MVLVRRVKAKANTYMQLIPPGGHIENCETLEEAARRELYEETGIVAEQLNLVGVISFITYPKKDHAICFVYFSYSNQGEIEAKEKEKEKVIPEWVEVKGFEENEDIPHYYRQFLKAAMENKQFINCIVEWDENKEGLVTFK</sequence>
<keyword evidence="2 3" id="KW-0378">Hydrolase</keyword>
<organism evidence="5 6">
    <name type="scientific">Thermolongibacillus altinsuensis</name>
    <dbReference type="NCBI Taxonomy" id="575256"/>
    <lineage>
        <taxon>Bacteria</taxon>
        <taxon>Bacillati</taxon>
        <taxon>Bacillota</taxon>
        <taxon>Bacilli</taxon>
        <taxon>Bacillales</taxon>
        <taxon>Anoxybacillaceae</taxon>
        <taxon>Thermolongibacillus</taxon>
    </lineage>
</organism>
<dbReference type="Gene3D" id="3.90.79.10">
    <property type="entry name" value="Nucleoside Triphosphate Pyrophosphohydrolase"/>
    <property type="match status" value="1"/>
</dbReference>
<dbReference type="PRINTS" id="PR00502">
    <property type="entry name" value="NUDIXFAMILY"/>
</dbReference>
<dbReference type="RefSeq" id="WP_207893259.1">
    <property type="nucleotide sequence ID" value="NZ_SLUL01000006.1"/>
</dbReference>
<dbReference type="PANTHER" id="PTHR43736:SF1">
    <property type="entry name" value="DIHYDRONEOPTERIN TRIPHOSPHATE DIPHOSPHATASE"/>
    <property type="match status" value="1"/>
</dbReference>
<keyword evidence="6" id="KW-1185">Reference proteome</keyword>
<gene>
    <name evidence="5" type="ORF">EDD69_10612</name>
</gene>
<comment type="similarity">
    <text evidence="1 3">Belongs to the Nudix hydrolase family.</text>
</comment>
<dbReference type="AlphaFoldDB" id="A0A4R1QEZ2"/>
<dbReference type="PANTHER" id="PTHR43736">
    <property type="entry name" value="ADP-RIBOSE PYROPHOSPHATASE"/>
    <property type="match status" value="1"/>
</dbReference>
<dbReference type="SUPFAM" id="SSF55811">
    <property type="entry name" value="Nudix"/>
    <property type="match status" value="1"/>
</dbReference>
<comment type="caution">
    <text evidence="5">The sequence shown here is derived from an EMBL/GenBank/DDBJ whole genome shotgun (WGS) entry which is preliminary data.</text>
</comment>
<evidence type="ECO:0000313" key="5">
    <source>
        <dbReference type="EMBL" id="TCL49661.1"/>
    </source>
</evidence>